<dbReference type="NCBIfam" id="TIGR02838">
    <property type="entry name" value="spore_V_AC"/>
    <property type="match status" value="1"/>
</dbReference>
<evidence type="ECO:0000256" key="2">
    <source>
        <dbReference type="SAM" id="Phobius"/>
    </source>
</evidence>
<comment type="caution">
    <text evidence="3">The sequence shown here is derived from an EMBL/GenBank/DDBJ whole genome shotgun (WGS) entry which is preliminary data.</text>
</comment>
<dbReference type="Proteomes" id="UP000824249">
    <property type="component" value="Unassembled WGS sequence"/>
</dbReference>
<dbReference type="AlphaFoldDB" id="A0A9D1VT63"/>
<dbReference type="PANTHER" id="PTHR38450">
    <property type="entry name" value="STAGE V SPORULATION PROTEIN AC-RELATED"/>
    <property type="match status" value="1"/>
</dbReference>
<evidence type="ECO:0000313" key="4">
    <source>
        <dbReference type="Proteomes" id="UP000824249"/>
    </source>
</evidence>
<evidence type="ECO:0000313" key="3">
    <source>
        <dbReference type="EMBL" id="HIX46153.1"/>
    </source>
</evidence>
<dbReference type="EMBL" id="DXFD01000007">
    <property type="protein sequence ID" value="HIX46153.1"/>
    <property type="molecule type" value="Genomic_DNA"/>
</dbReference>
<reference evidence="3" key="1">
    <citation type="journal article" date="2021" name="PeerJ">
        <title>Extensive microbial diversity within the chicken gut microbiome revealed by metagenomics and culture.</title>
        <authorList>
            <person name="Gilroy R."/>
            <person name="Ravi A."/>
            <person name="Getino M."/>
            <person name="Pursley I."/>
            <person name="Horton D.L."/>
            <person name="Alikhan N.F."/>
            <person name="Baker D."/>
            <person name="Gharbi K."/>
            <person name="Hall N."/>
            <person name="Watson M."/>
            <person name="Adriaenssens E.M."/>
            <person name="Foster-Nyarko E."/>
            <person name="Jarju S."/>
            <person name="Secka A."/>
            <person name="Antonio M."/>
            <person name="Oren A."/>
            <person name="Chaudhuri R.R."/>
            <person name="La Ragione R."/>
            <person name="Hildebrand F."/>
            <person name="Pallen M.J."/>
        </authorList>
    </citation>
    <scope>NUCLEOTIDE SEQUENCE</scope>
    <source>
        <strain evidence="3">26628</strain>
    </source>
</reference>
<evidence type="ECO:0000256" key="1">
    <source>
        <dbReference type="SAM" id="MobiDB-lite"/>
    </source>
</evidence>
<organism evidence="3 4">
    <name type="scientific">Candidatus Borkfalkia faecigallinarum</name>
    <dbReference type="NCBI Taxonomy" id="2838509"/>
    <lineage>
        <taxon>Bacteria</taxon>
        <taxon>Bacillati</taxon>
        <taxon>Bacillota</taxon>
        <taxon>Clostridia</taxon>
        <taxon>Christensenellales</taxon>
        <taxon>Christensenellaceae</taxon>
        <taxon>Candidatus Borkfalkia</taxon>
    </lineage>
</organism>
<feature type="transmembrane region" description="Helical" evidence="2">
    <location>
        <begin position="112"/>
        <end position="133"/>
    </location>
</feature>
<dbReference type="InterPro" id="IPR005562">
    <property type="entry name" value="SpoVA"/>
</dbReference>
<dbReference type="PANTHER" id="PTHR38450:SF1">
    <property type="entry name" value="STAGE V SPORULATION PROTEIN AC"/>
    <property type="match status" value="1"/>
</dbReference>
<dbReference type="InterPro" id="IPR014203">
    <property type="entry name" value="Spore_V_AC"/>
</dbReference>
<accession>A0A9D1VT63</accession>
<reference evidence="3" key="2">
    <citation type="submission" date="2021-04" db="EMBL/GenBank/DDBJ databases">
        <authorList>
            <person name="Gilroy R."/>
        </authorList>
    </citation>
    <scope>NUCLEOTIDE SEQUENCE</scope>
    <source>
        <strain evidence="3">26628</strain>
    </source>
</reference>
<feature type="transmembrane region" description="Helical" evidence="2">
    <location>
        <begin position="176"/>
        <end position="200"/>
    </location>
</feature>
<proteinExistence type="predicted"/>
<gene>
    <name evidence="3" type="primary">spoVAC</name>
    <name evidence="3" type="ORF">H9737_00500</name>
</gene>
<dbReference type="Pfam" id="PF03862">
    <property type="entry name" value="SpoVAC_SpoVAEB"/>
    <property type="match status" value="1"/>
</dbReference>
<name>A0A9D1VT63_9FIRM</name>
<keyword evidence="2" id="KW-1133">Transmembrane helix</keyword>
<keyword evidence="2" id="KW-0472">Membrane</keyword>
<feature type="compositionally biased region" description="Gly residues" evidence="1">
    <location>
        <begin position="26"/>
        <end position="49"/>
    </location>
</feature>
<feature type="transmembrane region" description="Helical" evidence="2">
    <location>
        <begin position="80"/>
        <end position="97"/>
    </location>
</feature>
<keyword evidence="2" id="KW-0812">Transmembrane</keyword>
<sequence length="202" mass="20264">MTGKGGRMQTPAQARMGKSAFFGGAQGGKSGSAQGGGSGGGGARGGSSGAGADAAQPHVNENYLAYVRSLAPPTKHFHNCLRAFIVGGLICCVGQFFRYEFEAIFGLAGDELAAAVSVALIFLGCLLTGLGVYDRIGKAAGAGSIVPITGFANSVASPALEFKAEGMITGMAAKMFVVAGPIIVFGVLSGAAVGFLYYLLNL</sequence>
<feature type="region of interest" description="Disordered" evidence="1">
    <location>
        <begin position="26"/>
        <end position="54"/>
    </location>
</feature>
<protein>
    <submittedName>
        <fullName evidence="3">Stage V sporulation protein AC</fullName>
    </submittedName>
</protein>